<gene>
    <name evidence="2" type="ORF">GAK29_00716</name>
</gene>
<dbReference type="InterPro" id="IPR005119">
    <property type="entry name" value="LysR_subst-bd"/>
</dbReference>
<proteinExistence type="predicted"/>
<dbReference type="Pfam" id="PF03466">
    <property type="entry name" value="LysR_substrate"/>
    <property type="match status" value="1"/>
</dbReference>
<dbReference type="AlphaFoldDB" id="A0A833PEJ0"/>
<name>A0A833PEJ0_ACIBZ</name>
<evidence type="ECO:0000313" key="2">
    <source>
        <dbReference type="EMBL" id="KAF1027347.1"/>
    </source>
</evidence>
<sequence length="93" mass="10694">MLPAAQTYTSQITLAEFEKKGLKPKITMSNNPLESIRMLVSIGLGWSVLPKTLLNQDLQQLDLHFEMNRQLGMVWHPARTQSRAVQELIEMMR</sequence>
<feature type="domain" description="LysR substrate-binding" evidence="1">
    <location>
        <begin position="6"/>
        <end position="93"/>
    </location>
</feature>
<organism evidence="2 3">
    <name type="scientific">Acinetobacter bereziniae</name>
    <name type="common">Acinetobacter genomosp. 10</name>
    <dbReference type="NCBI Taxonomy" id="106648"/>
    <lineage>
        <taxon>Bacteria</taxon>
        <taxon>Pseudomonadati</taxon>
        <taxon>Pseudomonadota</taxon>
        <taxon>Gammaproteobacteria</taxon>
        <taxon>Moraxellales</taxon>
        <taxon>Moraxellaceae</taxon>
        <taxon>Acinetobacter</taxon>
    </lineage>
</organism>
<protein>
    <recommendedName>
        <fullName evidence="1">LysR substrate-binding domain-containing protein</fullName>
    </recommendedName>
</protein>
<dbReference type="Proteomes" id="UP000490535">
    <property type="component" value="Unassembled WGS sequence"/>
</dbReference>
<dbReference type="SUPFAM" id="SSF53850">
    <property type="entry name" value="Periplasmic binding protein-like II"/>
    <property type="match status" value="1"/>
</dbReference>
<accession>A0A833PEJ0</accession>
<evidence type="ECO:0000259" key="1">
    <source>
        <dbReference type="Pfam" id="PF03466"/>
    </source>
</evidence>
<dbReference type="EMBL" id="WNDP01000011">
    <property type="protein sequence ID" value="KAF1027347.1"/>
    <property type="molecule type" value="Genomic_DNA"/>
</dbReference>
<evidence type="ECO:0000313" key="3">
    <source>
        <dbReference type="Proteomes" id="UP000490535"/>
    </source>
</evidence>
<dbReference type="Gene3D" id="3.40.190.290">
    <property type="match status" value="1"/>
</dbReference>
<comment type="caution">
    <text evidence="2">The sequence shown here is derived from an EMBL/GenBank/DDBJ whole genome shotgun (WGS) entry which is preliminary data.</text>
</comment>
<dbReference type="CDD" id="cd05466">
    <property type="entry name" value="PBP2_LTTR_substrate"/>
    <property type="match status" value="1"/>
</dbReference>
<reference evidence="3" key="1">
    <citation type="journal article" date="2020" name="MBio">
        <title>Horizontal gene transfer to a defensive symbiont with a reduced genome amongst a multipartite beetle microbiome.</title>
        <authorList>
            <person name="Waterworth S.C."/>
            <person name="Florez L.V."/>
            <person name="Rees E.R."/>
            <person name="Hertweck C."/>
            <person name="Kaltenpoth M."/>
            <person name="Kwan J.C."/>
        </authorList>
    </citation>
    <scope>NUCLEOTIDE SEQUENCE [LARGE SCALE GENOMIC DNA]</scope>
</reference>